<gene>
    <name evidence="4" type="ORF">CHLRE_10g428800v5</name>
</gene>
<keyword evidence="2" id="KW-0472">Membrane</keyword>
<evidence type="ECO:0000313" key="5">
    <source>
        <dbReference type="Proteomes" id="UP000006906"/>
    </source>
</evidence>
<dbReference type="Gramene" id="PNW77258">
    <property type="protein sequence ID" value="PNW77258"/>
    <property type="gene ID" value="CHLRE_10g428800v5"/>
</dbReference>
<reference evidence="4 5" key="1">
    <citation type="journal article" date="2007" name="Science">
        <title>The Chlamydomonas genome reveals the evolution of key animal and plant functions.</title>
        <authorList>
            <person name="Merchant S.S."/>
            <person name="Prochnik S.E."/>
            <person name="Vallon O."/>
            <person name="Harris E.H."/>
            <person name="Karpowicz S.J."/>
            <person name="Witman G.B."/>
            <person name="Terry A."/>
            <person name="Salamov A."/>
            <person name="Fritz-Laylin L.K."/>
            <person name="Marechal-Drouard L."/>
            <person name="Marshall W.F."/>
            <person name="Qu L.H."/>
            <person name="Nelson D.R."/>
            <person name="Sanderfoot A.A."/>
            <person name="Spalding M.H."/>
            <person name="Kapitonov V.V."/>
            <person name="Ren Q."/>
            <person name="Ferris P."/>
            <person name="Lindquist E."/>
            <person name="Shapiro H."/>
            <person name="Lucas S.M."/>
            <person name="Grimwood J."/>
            <person name="Schmutz J."/>
            <person name="Cardol P."/>
            <person name="Cerutti H."/>
            <person name="Chanfreau G."/>
            <person name="Chen C.L."/>
            <person name="Cognat V."/>
            <person name="Croft M.T."/>
            <person name="Dent R."/>
            <person name="Dutcher S."/>
            <person name="Fernandez E."/>
            <person name="Fukuzawa H."/>
            <person name="Gonzalez-Ballester D."/>
            <person name="Gonzalez-Halphen D."/>
            <person name="Hallmann A."/>
            <person name="Hanikenne M."/>
            <person name="Hippler M."/>
            <person name="Inwood W."/>
            <person name="Jabbari K."/>
            <person name="Kalanon M."/>
            <person name="Kuras R."/>
            <person name="Lefebvre P.A."/>
            <person name="Lemaire S.D."/>
            <person name="Lobanov A.V."/>
            <person name="Lohr M."/>
            <person name="Manuell A."/>
            <person name="Meier I."/>
            <person name="Mets L."/>
            <person name="Mittag M."/>
            <person name="Mittelmeier T."/>
            <person name="Moroney J.V."/>
            <person name="Moseley J."/>
            <person name="Napoli C."/>
            <person name="Nedelcu A.M."/>
            <person name="Niyogi K."/>
            <person name="Novoselov S.V."/>
            <person name="Paulsen I.T."/>
            <person name="Pazour G."/>
            <person name="Purton S."/>
            <person name="Ral J.P."/>
            <person name="Riano-Pachon D.M."/>
            <person name="Riekhof W."/>
            <person name="Rymarquis L."/>
            <person name="Schroda M."/>
            <person name="Stern D."/>
            <person name="Umen J."/>
            <person name="Willows R."/>
            <person name="Wilson N."/>
            <person name="Zimmer S.L."/>
            <person name="Allmer J."/>
            <person name="Balk J."/>
            <person name="Bisova K."/>
            <person name="Chen C.J."/>
            <person name="Elias M."/>
            <person name="Gendler K."/>
            <person name="Hauser C."/>
            <person name="Lamb M.R."/>
            <person name="Ledford H."/>
            <person name="Long J.C."/>
            <person name="Minagawa J."/>
            <person name="Page M.D."/>
            <person name="Pan J."/>
            <person name="Pootakham W."/>
            <person name="Roje S."/>
            <person name="Rose A."/>
            <person name="Stahlberg E."/>
            <person name="Terauchi A.M."/>
            <person name="Yang P."/>
            <person name="Ball S."/>
            <person name="Bowler C."/>
            <person name="Dieckmann C.L."/>
            <person name="Gladyshev V.N."/>
            <person name="Green P."/>
            <person name="Jorgensen R."/>
            <person name="Mayfield S."/>
            <person name="Mueller-Roeber B."/>
            <person name="Rajamani S."/>
            <person name="Sayre R.T."/>
            <person name="Brokstein P."/>
            <person name="Dubchak I."/>
            <person name="Goodstein D."/>
            <person name="Hornick L."/>
            <person name="Huang Y.W."/>
            <person name="Jhaveri J."/>
            <person name="Luo Y."/>
            <person name="Martinez D."/>
            <person name="Ngau W.C."/>
            <person name="Otillar B."/>
            <person name="Poliakov A."/>
            <person name="Porter A."/>
            <person name="Szajkowski L."/>
            <person name="Werner G."/>
            <person name="Zhou K."/>
            <person name="Grigoriev I.V."/>
            <person name="Rokhsar D.S."/>
            <person name="Grossman A.R."/>
        </authorList>
    </citation>
    <scope>NUCLEOTIDE SEQUENCE [LARGE SCALE GENOMIC DNA]</scope>
    <source>
        <strain evidence="5">CC-503</strain>
    </source>
</reference>
<keyword evidence="2" id="KW-0812">Transmembrane</keyword>
<dbReference type="AlphaFoldDB" id="A0A2K3D9P5"/>
<feature type="region of interest" description="Disordered" evidence="1">
    <location>
        <begin position="363"/>
        <end position="384"/>
    </location>
</feature>
<keyword evidence="3" id="KW-0732">Signal</keyword>
<organism evidence="4 5">
    <name type="scientific">Chlamydomonas reinhardtii</name>
    <name type="common">Chlamydomonas smithii</name>
    <dbReference type="NCBI Taxonomy" id="3055"/>
    <lineage>
        <taxon>Eukaryota</taxon>
        <taxon>Viridiplantae</taxon>
        <taxon>Chlorophyta</taxon>
        <taxon>core chlorophytes</taxon>
        <taxon>Chlorophyceae</taxon>
        <taxon>CS clade</taxon>
        <taxon>Chlamydomonadales</taxon>
        <taxon>Chlamydomonadaceae</taxon>
        <taxon>Chlamydomonas</taxon>
    </lineage>
</organism>
<feature type="chain" id="PRO_5014408706" evidence="3">
    <location>
        <begin position="24"/>
        <end position="697"/>
    </location>
</feature>
<dbReference type="ExpressionAtlas" id="A0A2K3D9P5">
    <property type="expression patterns" value="baseline and differential"/>
</dbReference>
<keyword evidence="2" id="KW-1133">Transmembrane helix</keyword>
<dbReference type="PaxDb" id="3055-EDP06484"/>
<dbReference type="EMBL" id="CM008971">
    <property type="protein sequence ID" value="PNW77258.1"/>
    <property type="molecule type" value="Genomic_DNA"/>
</dbReference>
<feature type="transmembrane region" description="Helical" evidence="2">
    <location>
        <begin position="588"/>
        <end position="612"/>
    </location>
</feature>
<accession>A0A2K3D9P5</accession>
<dbReference type="Proteomes" id="UP000006906">
    <property type="component" value="Chromosome 10"/>
</dbReference>
<proteinExistence type="predicted"/>
<evidence type="ECO:0000256" key="3">
    <source>
        <dbReference type="SAM" id="SignalP"/>
    </source>
</evidence>
<protein>
    <submittedName>
        <fullName evidence="4">Uncharacterized protein</fullName>
    </submittedName>
</protein>
<feature type="region of interest" description="Disordered" evidence="1">
    <location>
        <begin position="140"/>
        <end position="166"/>
    </location>
</feature>
<dbReference type="RefSeq" id="XP_001702705.2">
    <property type="nucleotide sequence ID" value="XM_001702653.2"/>
</dbReference>
<dbReference type="KEGG" id="cre:CHLRE_10g428800v5"/>
<feature type="compositionally biased region" description="Low complexity" evidence="1">
    <location>
        <begin position="142"/>
        <end position="166"/>
    </location>
</feature>
<evidence type="ECO:0000256" key="1">
    <source>
        <dbReference type="SAM" id="MobiDB-lite"/>
    </source>
</evidence>
<feature type="signal peptide" evidence="3">
    <location>
        <begin position="1"/>
        <end position="23"/>
    </location>
</feature>
<sequence length="697" mass="74865">MQLGGSLLRPLALVVVCLAVSQARLLVVSQTSFGNGAGSLYTIQETGSSEAASEATADTGSGSLPSALFGPVFSSPFAWLQQQLMIMEALQQAAMQGLRPVMEAEPTEPAPSTHEMLRHVGCARMRAAMLDQMARERAWSEAGQGSAGAVSGRSSSSSGSATTRQAAVADYDEGATYTLAAQSHNDDDDGYNDDDEYYYEYYEDYGTSQRQQSMIASMIAGSVGHMLRGAFVDAVAADARVMQRQQQLQMQMHEVANLQQQAMGREELEDLIASKAAMRIAAALDAGGGVARLGYEDSEGAELVMGGSKAAQSSRDFVQSLYDEDYEEDEEDEEDEDEDDDYGEVVGMAETMLSNLDALLSDHDDDEEEGQQEREEQPATSKGDYALEQQRKWAAAARAASTSAANLDESDEAWEDYLEQYYAYYSIYGDDGDEEDIYDTYYESYLDPYAEAPDALDMLASLAELIAWSSHTGSLVLHLFPIGGIVNGGRSASVVAPQLQEPQQLSPAQLQLMQLQRLREQSDAAEVAQGRGALLFAGQPYDPAAATASADPFMLLLNGEEGESASAGTLIISDLNLAWFNDDGSLNWGLVTLLILTAGTLAMLVGFVVSWLSLRRTMRTAVVYPGGAAAWRRAGARRVCAAKAGAGSEGGECDSLDNPLLLLPEDCYGAEPLKIECASTYVPPVLPNESVAKVLCK</sequence>
<keyword evidence="5" id="KW-1185">Reference proteome</keyword>
<dbReference type="InParanoid" id="A0A2K3D9P5"/>
<dbReference type="OrthoDB" id="552236at2759"/>
<name>A0A2K3D9P5_CHLRE</name>
<dbReference type="GeneID" id="5728130"/>
<evidence type="ECO:0000313" key="4">
    <source>
        <dbReference type="EMBL" id="PNW77258.1"/>
    </source>
</evidence>
<evidence type="ECO:0000256" key="2">
    <source>
        <dbReference type="SAM" id="Phobius"/>
    </source>
</evidence>